<feature type="region of interest" description="Disordered" evidence="2">
    <location>
        <begin position="944"/>
        <end position="1041"/>
    </location>
</feature>
<feature type="region of interest" description="Disordered" evidence="2">
    <location>
        <begin position="894"/>
        <end position="924"/>
    </location>
</feature>
<feature type="compositionally biased region" description="Basic and acidic residues" evidence="2">
    <location>
        <begin position="410"/>
        <end position="443"/>
    </location>
</feature>
<feature type="compositionally biased region" description="Basic residues" evidence="2">
    <location>
        <begin position="124"/>
        <end position="143"/>
    </location>
</feature>
<keyword evidence="4" id="KW-1185">Reference proteome</keyword>
<comment type="caution">
    <text evidence="3">The sequence shown here is derived from an EMBL/GenBank/DDBJ whole genome shotgun (WGS) entry which is preliminary data.</text>
</comment>
<keyword evidence="1" id="KW-0175">Coiled coil</keyword>
<feature type="region of interest" description="Disordered" evidence="2">
    <location>
        <begin position="701"/>
        <end position="746"/>
    </location>
</feature>
<evidence type="ECO:0000313" key="3">
    <source>
        <dbReference type="EMBL" id="PHH53399.1"/>
    </source>
</evidence>
<reference evidence="3 4" key="2">
    <citation type="journal article" date="2013" name="IMA Fungus">
        <title>IMA Genome-F 1: Ceratocystis fimbriata: Draft nuclear genome sequence for the plant pathogen, Ceratocystis fimbriata.</title>
        <authorList>
            <person name="Wilken P.M."/>
            <person name="Steenkamp E.T."/>
            <person name="Wingfield M.J."/>
            <person name="de Beer Z.W."/>
            <person name="Wingfield B.D."/>
        </authorList>
    </citation>
    <scope>NUCLEOTIDE SEQUENCE [LARGE SCALE GENOMIC DNA]</scope>
    <source>
        <strain evidence="3 4">CBS 114723</strain>
    </source>
</reference>
<feature type="coiled-coil region" evidence="1">
    <location>
        <begin position="323"/>
        <end position="357"/>
    </location>
</feature>
<gene>
    <name evidence="3" type="ORF">CFIMG_001614RA</name>
</gene>
<feature type="compositionally biased region" description="Basic and acidic residues" evidence="2">
    <location>
        <begin position="454"/>
        <end position="467"/>
    </location>
</feature>
<feature type="region of interest" description="Disordered" evidence="2">
    <location>
        <begin position="121"/>
        <end position="180"/>
    </location>
</feature>
<feature type="compositionally biased region" description="Polar residues" evidence="2">
    <location>
        <begin position="731"/>
        <end position="746"/>
    </location>
</feature>
<feature type="compositionally biased region" description="Polar residues" evidence="2">
    <location>
        <begin position="944"/>
        <end position="957"/>
    </location>
</feature>
<feature type="compositionally biased region" description="Polar residues" evidence="2">
    <location>
        <begin position="1242"/>
        <end position="1261"/>
    </location>
</feature>
<sequence length="1347" mass="148334">MQLRCRIRPSISKVPAKILELLTSFQTALILGPYTTAVPCPCDKVSKQGRGRFCDHMQQHMRKHRPYVMEMYNDVWSKPVDSQTNGYFTFAECKLLQEAGVGVQPSPKHLFAKEQDPIAAKATKTGKCKKSKSKGCNSRKRKFSQSQAAPLAAQSAGNVISQSQTSFQNPTSEKPNKRARKRLRDIGLAKDNRRAEVHDIQTSQSQQDIVCALQQPASEGKIRKTLTELPTNGKPTFPPNNHRKRETKRARKKARPSAVCSNLAKASPEEVAAAIAVTKARRALGEATAAALSARKAALLGIEHAKNARYQESAADILARRDVRSAEEYEKSVKQQNADAEKNLAEAKTIFQAAVAEEIRVKEAVLERSRAEKEGRLQNDAIPGPTQTQEDMGGSMAETDMSALEHDGAQYNPRKYDAGRSSPGEEAHVEKSLESLAKVEGHVGKSSSTQASDGETKHRDSYSHDIKSSQSREPSVALDPPKRLSILSDCSSPLLRPRFMDIDIPPSTSLVPPASSAGTVLTHPNLEPKKHLQMSVECLEAASKGSRYSTPLFAQKSIQQQGHRFSIESLTRPECSNIQKGLDTEHKQSAVSRNSVTAIFDLSSPASSLDVPVFRNFHSSGDHQSHVPQDLRNRQVLQPYEQKPAIPLIQGPLDSPMYSLCPPTHLDVTTIHPPPHQLQHQFNQYMVQMSHTSIARPKSAFRHPLTEDSGPLPRSHHDQMMSEKMSKSPDRPSSINETPVPSPRSTDAQAFTNRFLLDHRSQSATAQSNVVQQTSNGTLQEYGPKALCFQQSIAQDSRPLRNVFPPLQQVQHPGFQPTEMGGLTNGAVLVHSHGSQPLMRPAPMERENMSVQLASNEFAPFFSRHRASSQSDMAGSTTPYIKGVLLDSHRQRLSANASPEPVPVHRNIFPKPSRSEIQSLSGSPQLPVFSSSVLEANISVTDADSTPSMISRDSQTPPDCRMPDEKALGMENTPPRDMRTDSCITSKEVLKSNSTSDKNSPSHFDFGLETSPSPRVSRGRPTDSSIDGPTTKRGRKNSYDSFYDISDDGRVDFSFLDAPELPQEIMDSVEDGENERSSRFFSQTPIPEAPRFNRESSIIMPSIEEQDVLEERSLWPTKGKFHDGARKPNVASKNFNMQGNHIAPPRSVSMAITNEMGPPPPHSKASRTSMAPAMIPRQSPIPQSFEPQDIPMAPPLTPRKTPQILPGETSPTTLAAVRRSPRRPAVFTPINDPSKATEKSIAGSSRSQISATTSRLPVNTRTAKKKGSPKKRGRQAQTPMRIFSEWERAGSEMPELMRPLMDSAKSFAKDLSDFVKGSPESTKKIGAELRVITKHLSKTKKIVKGAI</sequence>
<evidence type="ECO:0000256" key="2">
    <source>
        <dbReference type="SAM" id="MobiDB-lite"/>
    </source>
</evidence>
<feature type="compositionally biased region" description="Basic residues" evidence="2">
    <location>
        <begin position="1262"/>
        <end position="1274"/>
    </location>
</feature>
<accession>A0A2C5WX48</accession>
<feature type="compositionally biased region" description="Basic residues" evidence="2">
    <location>
        <begin position="241"/>
        <end position="255"/>
    </location>
</feature>
<feature type="region of interest" description="Disordered" evidence="2">
    <location>
        <begin position="369"/>
        <end position="395"/>
    </location>
</feature>
<feature type="compositionally biased region" description="Polar residues" evidence="2">
    <location>
        <begin position="991"/>
        <end position="1002"/>
    </location>
</feature>
<dbReference type="EMBL" id="APWK03000044">
    <property type="protein sequence ID" value="PHH53399.1"/>
    <property type="molecule type" value="Genomic_DNA"/>
</dbReference>
<reference evidence="3 4" key="1">
    <citation type="journal article" date="2013" name="Fungal Biol.">
        <title>Analysis of microsatellite markers in the genome of the plant pathogen Ceratocystis fimbriata.</title>
        <authorList>
            <person name="Simpson M.C."/>
            <person name="Wilken P.M."/>
            <person name="Coetzee M.P."/>
            <person name="Wingfield M.J."/>
            <person name="Wingfield B.D."/>
        </authorList>
    </citation>
    <scope>NUCLEOTIDE SEQUENCE [LARGE SCALE GENOMIC DNA]</scope>
    <source>
        <strain evidence="3 4">CBS 114723</strain>
    </source>
</reference>
<feature type="compositionally biased region" description="Low complexity" evidence="2">
    <location>
        <begin position="144"/>
        <end position="156"/>
    </location>
</feature>
<feature type="compositionally biased region" description="Basic and acidic residues" evidence="2">
    <location>
        <begin position="715"/>
        <end position="730"/>
    </location>
</feature>
<evidence type="ECO:0000313" key="4">
    <source>
        <dbReference type="Proteomes" id="UP000222788"/>
    </source>
</evidence>
<feature type="region of interest" description="Disordered" evidence="2">
    <location>
        <begin position="410"/>
        <end position="484"/>
    </location>
</feature>
<protein>
    <submittedName>
        <fullName evidence="3">Uncharacterized protein</fullName>
    </submittedName>
</protein>
<name>A0A2C5WX48_9PEZI</name>
<feature type="region of interest" description="Disordered" evidence="2">
    <location>
        <begin position="228"/>
        <end position="257"/>
    </location>
</feature>
<feature type="compositionally biased region" description="Polar residues" evidence="2">
    <location>
        <begin position="157"/>
        <end position="173"/>
    </location>
</feature>
<proteinExistence type="predicted"/>
<organism evidence="3 4">
    <name type="scientific">Ceratocystis fimbriata CBS 114723</name>
    <dbReference type="NCBI Taxonomy" id="1035309"/>
    <lineage>
        <taxon>Eukaryota</taxon>
        <taxon>Fungi</taxon>
        <taxon>Dikarya</taxon>
        <taxon>Ascomycota</taxon>
        <taxon>Pezizomycotina</taxon>
        <taxon>Sordariomycetes</taxon>
        <taxon>Hypocreomycetidae</taxon>
        <taxon>Microascales</taxon>
        <taxon>Ceratocystidaceae</taxon>
        <taxon>Ceratocystis</taxon>
    </lineage>
</organism>
<feature type="compositionally biased region" description="Basic and acidic residues" evidence="2">
    <location>
        <begin position="961"/>
        <end position="980"/>
    </location>
</feature>
<dbReference type="Proteomes" id="UP000222788">
    <property type="component" value="Unassembled WGS sequence"/>
</dbReference>
<feature type="compositionally biased region" description="Polar residues" evidence="2">
    <location>
        <begin position="915"/>
        <end position="924"/>
    </location>
</feature>
<feature type="region of interest" description="Disordered" evidence="2">
    <location>
        <begin position="1218"/>
        <end position="1278"/>
    </location>
</feature>
<evidence type="ECO:0000256" key="1">
    <source>
        <dbReference type="SAM" id="Coils"/>
    </source>
</evidence>